<dbReference type="PANTHER" id="PTHR30203">
    <property type="entry name" value="OUTER MEMBRANE CATION EFFLUX PROTEIN"/>
    <property type="match status" value="1"/>
</dbReference>
<dbReference type="InterPro" id="IPR003423">
    <property type="entry name" value="OMP_efflux"/>
</dbReference>
<feature type="chain" id="PRO_5041480902" evidence="2">
    <location>
        <begin position="24"/>
        <end position="458"/>
    </location>
</feature>
<name>A0AA37KRN0_9BACT</name>
<evidence type="ECO:0000313" key="4">
    <source>
        <dbReference type="Proteomes" id="UP001055105"/>
    </source>
</evidence>
<accession>A0AA37KRN0</accession>
<sequence>MKRLTIIILLAAAAGMVSCSAVRHCKAPDVDLPERIAGEDSDSLTVADVQWWRFYGDSTLCQIIERTLDNNRDMLAAAARVERLRELYRVSRAERLPSVTGTAYGDYETNDYAGEKSSRDPGFGAKVTLSWELDLWGNLRWAKRKGGAEYLASVEDRRAMRMTLVASVAAAYFNLIALDNELSIVRRTLITRSEGLYQVQLRFGGGLTSEMVYQQAKVEYASTAALIPDLERKIKIMENGILLLMGENPDRRVVRGKMNTDAEFADSLPVGLPSGLLQRRPDVRSSEQRLRAAMASAGMAYADRFPRLTFNLTGGLENDALSGFFRSPFSYVAGTLASPIFGFGRKQARYRAALAAYDEARLAYEQKVLTVFKEADDAVVTYRSARKTAALKLNLRDAASKYVELAHLQYRAGSTNYIDVLDAQRRYFDAQIGLSNSVRDEHLALVQLYKALGGGWTE</sequence>
<dbReference type="Proteomes" id="UP001055105">
    <property type="component" value="Unassembled WGS sequence"/>
</dbReference>
<keyword evidence="2" id="KW-1134">Transmembrane beta strand</keyword>
<protein>
    <submittedName>
        <fullName evidence="3">Membrane protein</fullName>
    </submittedName>
</protein>
<comment type="caution">
    <text evidence="3">The sequence shown here is derived from an EMBL/GenBank/DDBJ whole genome shotgun (WGS) entry which is preliminary data.</text>
</comment>
<organism evidence="3 4">
    <name type="scientific">Alistipes finegoldii</name>
    <dbReference type="NCBI Taxonomy" id="214856"/>
    <lineage>
        <taxon>Bacteria</taxon>
        <taxon>Pseudomonadati</taxon>
        <taxon>Bacteroidota</taxon>
        <taxon>Bacteroidia</taxon>
        <taxon>Bacteroidales</taxon>
        <taxon>Rikenellaceae</taxon>
        <taxon>Alistipes</taxon>
    </lineage>
</organism>
<dbReference type="Gene3D" id="1.20.1600.10">
    <property type="entry name" value="Outer membrane efflux proteins (OEP)"/>
    <property type="match status" value="1"/>
</dbReference>
<keyword evidence="2" id="KW-0449">Lipoprotein</keyword>
<evidence type="ECO:0000256" key="1">
    <source>
        <dbReference type="ARBA" id="ARBA00007613"/>
    </source>
</evidence>
<proteinExistence type="inferred from homology"/>
<dbReference type="NCBIfam" id="TIGR01845">
    <property type="entry name" value="outer_NodT"/>
    <property type="match status" value="1"/>
</dbReference>
<comment type="similarity">
    <text evidence="1 2">Belongs to the outer membrane factor (OMF) (TC 1.B.17) family.</text>
</comment>
<dbReference type="EMBL" id="BQOL01000003">
    <property type="protein sequence ID" value="GKI20495.1"/>
    <property type="molecule type" value="Genomic_DNA"/>
</dbReference>
<dbReference type="Gene3D" id="2.20.200.10">
    <property type="entry name" value="Outer membrane efflux proteins (OEP)"/>
    <property type="match status" value="1"/>
</dbReference>
<reference evidence="3" key="1">
    <citation type="submission" date="2022-01" db="EMBL/GenBank/DDBJ databases">
        <title>Novel bile acid biosynthetic pathways are enriched in the microbiome of centenarians.</title>
        <authorList>
            <person name="Sato Y."/>
            <person name="Atarashi K."/>
            <person name="Plichta R.D."/>
            <person name="Arai Y."/>
            <person name="Sasajima S."/>
            <person name="Kearney M.S."/>
            <person name="Suda W."/>
            <person name="Takeshita K."/>
            <person name="Sasaki T."/>
            <person name="Okamoto S."/>
            <person name="Skelly N.A."/>
            <person name="Okamura Y."/>
            <person name="Vlamakis H."/>
            <person name="Li Y."/>
            <person name="Tanoue T."/>
            <person name="Takei H."/>
            <person name="Nittono H."/>
            <person name="Narushima S."/>
            <person name="Irie J."/>
            <person name="Itoh H."/>
            <person name="Moriya K."/>
            <person name="Sugiura Y."/>
            <person name="Suematsu M."/>
            <person name="Moritoki N."/>
            <person name="Shibata S."/>
            <person name="Littman R.D."/>
            <person name="Fischbach A.M."/>
            <person name="Uwamino Y."/>
            <person name="Inoue T."/>
            <person name="Honda A."/>
            <person name="Hattori M."/>
            <person name="Murai T."/>
            <person name="Xavier J.R."/>
            <person name="Hirose N."/>
            <person name="Honda K."/>
        </authorList>
    </citation>
    <scope>NUCLEOTIDE SEQUENCE</scope>
    <source>
        <strain evidence="3">CE91-St16</strain>
    </source>
</reference>
<dbReference type="SUPFAM" id="SSF56954">
    <property type="entry name" value="Outer membrane efflux proteins (OEP)"/>
    <property type="match status" value="1"/>
</dbReference>
<dbReference type="GO" id="GO:0005886">
    <property type="term" value="C:plasma membrane"/>
    <property type="evidence" value="ECO:0007669"/>
    <property type="project" value="UniProtKB-SubCell"/>
</dbReference>
<dbReference type="GO" id="GO:0015562">
    <property type="term" value="F:efflux transmembrane transporter activity"/>
    <property type="evidence" value="ECO:0007669"/>
    <property type="project" value="InterPro"/>
</dbReference>
<keyword evidence="2" id="KW-0472">Membrane</keyword>
<feature type="signal peptide" evidence="2">
    <location>
        <begin position="1"/>
        <end position="23"/>
    </location>
</feature>
<dbReference type="Pfam" id="PF02321">
    <property type="entry name" value="OEP"/>
    <property type="match status" value="2"/>
</dbReference>
<dbReference type="AlphaFoldDB" id="A0AA37KRN0"/>
<evidence type="ECO:0000313" key="3">
    <source>
        <dbReference type="EMBL" id="GKI20495.1"/>
    </source>
</evidence>
<dbReference type="PROSITE" id="PS51257">
    <property type="entry name" value="PROKAR_LIPOPROTEIN"/>
    <property type="match status" value="1"/>
</dbReference>
<keyword evidence="2" id="KW-0564">Palmitate</keyword>
<evidence type="ECO:0000256" key="2">
    <source>
        <dbReference type="RuleBase" id="RU362097"/>
    </source>
</evidence>
<gene>
    <name evidence="3" type="ORF">CE91St16_34030</name>
</gene>
<keyword evidence="2" id="KW-0732">Signal</keyword>
<dbReference type="InterPro" id="IPR010131">
    <property type="entry name" value="MdtP/NodT-like"/>
</dbReference>
<dbReference type="PANTHER" id="PTHR30203:SF33">
    <property type="entry name" value="BLR4455 PROTEIN"/>
    <property type="match status" value="1"/>
</dbReference>
<comment type="subcellular location">
    <subcellularLocation>
        <location evidence="2">Cell membrane</location>
        <topology evidence="2">Lipid-anchor</topology>
    </subcellularLocation>
</comment>
<keyword evidence="2" id="KW-0812">Transmembrane</keyword>
<dbReference type="RefSeq" id="WP_244077181.1">
    <property type="nucleotide sequence ID" value="NZ_AP025581.1"/>
</dbReference>